<dbReference type="GO" id="GO:0016779">
    <property type="term" value="F:nucleotidyltransferase activity"/>
    <property type="evidence" value="ECO:0007669"/>
    <property type="project" value="InterPro"/>
</dbReference>
<dbReference type="Pfam" id="PF01909">
    <property type="entry name" value="NTP_transf_2"/>
    <property type="match status" value="1"/>
</dbReference>
<keyword evidence="2" id="KW-0808">Transferase</keyword>
<organism evidence="2 3">
    <name type="scientific">Actinoplanes derwentensis</name>
    <dbReference type="NCBI Taxonomy" id="113562"/>
    <lineage>
        <taxon>Bacteria</taxon>
        <taxon>Bacillati</taxon>
        <taxon>Actinomycetota</taxon>
        <taxon>Actinomycetes</taxon>
        <taxon>Micromonosporales</taxon>
        <taxon>Micromonosporaceae</taxon>
        <taxon>Actinoplanes</taxon>
    </lineage>
</organism>
<evidence type="ECO:0000313" key="3">
    <source>
        <dbReference type="Proteomes" id="UP000198688"/>
    </source>
</evidence>
<reference evidence="2 3" key="1">
    <citation type="submission" date="2016-10" db="EMBL/GenBank/DDBJ databases">
        <authorList>
            <person name="de Groot N.N."/>
        </authorList>
    </citation>
    <scope>NUCLEOTIDE SEQUENCE [LARGE SCALE GENOMIC DNA]</scope>
    <source>
        <strain evidence="2 3">DSM 43941</strain>
    </source>
</reference>
<evidence type="ECO:0000313" key="2">
    <source>
        <dbReference type="EMBL" id="SDT77811.1"/>
    </source>
</evidence>
<evidence type="ECO:0000259" key="1">
    <source>
        <dbReference type="Pfam" id="PF01909"/>
    </source>
</evidence>
<dbReference type="SUPFAM" id="SSF81301">
    <property type="entry name" value="Nucleotidyltransferase"/>
    <property type="match status" value="1"/>
</dbReference>
<dbReference type="AlphaFoldDB" id="A0A1H2D503"/>
<dbReference type="STRING" id="113562.SAMN04489716_8113"/>
<keyword evidence="3" id="KW-1185">Reference proteome</keyword>
<dbReference type="Gene3D" id="3.30.460.10">
    <property type="entry name" value="Beta Polymerase, domain 2"/>
    <property type="match status" value="1"/>
</dbReference>
<dbReference type="EMBL" id="LT629758">
    <property type="protein sequence ID" value="SDT77811.1"/>
    <property type="molecule type" value="Genomic_DNA"/>
</dbReference>
<sequence length="241" mass="26278">MADNDCVIDDLDATSPRGALAIRLREAVLDRWRAEVQAIGLFGSMAHGDDSDSSDVNLLVVTSRPRTGPKPARRMVDGIPVDLRVITAEQGLGEARLLAPLWPLQADAFITTFPLLDLQSWFKDRREAHLTLLTEARPMEFTGQARSSWAVASGAHSRAVRHAQRCDTDAATMMMAEARLYAAMVTGFLTRTYFRNTADAVKHAGVATAGTQELGAILNYQAEELTARGRPVDGRLGALFD</sequence>
<dbReference type="InterPro" id="IPR002934">
    <property type="entry name" value="Polymerase_NTP_transf_dom"/>
</dbReference>
<dbReference type="Proteomes" id="UP000198688">
    <property type="component" value="Chromosome I"/>
</dbReference>
<protein>
    <submittedName>
        <fullName evidence="2">Nucleotidyltransferase domain-containing protein</fullName>
    </submittedName>
</protein>
<accession>A0A1H2D503</accession>
<dbReference type="CDD" id="cd05403">
    <property type="entry name" value="NT_KNTase_like"/>
    <property type="match status" value="1"/>
</dbReference>
<gene>
    <name evidence="2" type="ORF">SAMN04489716_8113</name>
</gene>
<name>A0A1H2D503_9ACTN</name>
<dbReference type="InterPro" id="IPR043519">
    <property type="entry name" value="NT_sf"/>
</dbReference>
<feature type="domain" description="Polymerase nucleotidyl transferase" evidence="1">
    <location>
        <begin position="23"/>
        <end position="66"/>
    </location>
</feature>
<proteinExistence type="predicted"/>